<feature type="domain" description="Class II aldolase/adducin N-terminal" evidence="2">
    <location>
        <begin position="83"/>
        <end position="253"/>
    </location>
</feature>
<reference evidence="3" key="1">
    <citation type="journal article" date="2023" name="Mol. Phylogenet. Evol.">
        <title>Genome-scale phylogeny and comparative genomics of the fungal order Sordariales.</title>
        <authorList>
            <person name="Hensen N."/>
            <person name="Bonometti L."/>
            <person name="Westerberg I."/>
            <person name="Brannstrom I.O."/>
            <person name="Guillou S."/>
            <person name="Cros-Aarteil S."/>
            <person name="Calhoun S."/>
            <person name="Haridas S."/>
            <person name="Kuo A."/>
            <person name="Mondo S."/>
            <person name="Pangilinan J."/>
            <person name="Riley R."/>
            <person name="LaButti K."/>
            <person name="Andreopoulos B."/>
            <person name="Lipzen A."/>
            <person name="Chen C."/>
            <person name="Yan M."/>
            <person name="Daum C."/>
            <person name="Ng V."/>
            <person name="Clum A."/>
            <person name="Steindorff A."/>
            <person name="Ohm R.A."/>
            <person name="Martin F."/>
            <person name="Silar P."/>
            <person name="Natvig D.O."/>
            <person name="Lalanne C."/>
            <person name="Gautier V."/>
            <person name="Ament-Velasquez S.L."/>
            <person name="Kruys A."/>
            <person name="Hutchinson M.I."/>
            <person name="Powell A.J."/>
            <person name="Barry K."/>
            <person name="Miller A.N."/>
            <person name="Grigoriev I.V."/>
            <person name="Debuchy R."/>
            <person name="Gladieux P."/>
            <person name="Hiltunen Thoren M."/>
            <person name="Johannesson H."/>
        </authorList>
    </citation>
    <scope>NUCLEOTIDE SEQUENCE</scope>
    <source>
        <strain evidence="3">CBS 626.80</strain>
    </source>
</reference>
<dbReference type="SUPFAM" id="SSF53639">
    <property type="entry name" value="AraD/HMP-PK domain-like"/>
    <property type="match status" value="1"/>
</dbReference>
<gene>
    <name evidence="3" type="ORF">QBC32DRAFT_407271</name>
</gene>
<dbReference type="FunFam" id="3.40.225.10:FF:000009">
    <property type="entry name" value="Class II aldolase/adducin N-terminal"/>
    <property type="match status" value="1"/>
</dbReference>
<dbReference type="Proteomes" id="UP001303222">
    <property type="component" value="Unassembled WGS sequence"/>
</dbReference>
<dbReference type="InterPro" id="IPR001303">
    <property type="entry name" value="Aldolase_II/adducin_N"/>
</dbReference>
<dbReference type="InterPro" id="IPR051017">
    <property type="entry name" value="Aldolase-II_Adducin_sf"/>
</dbReference>
<feature type="region of interest" description="Disordered" evidence="1">
    <location>
        <begin position="1"/>
        <end position="28"/>
    </location>
</feature>
<name>A0AAN6NUC7_9PEZI</name>
<dbReference type="AlphaFoldDB" id="A0AAN6NUC7"/>
<dbReference type="PANTHER" id="PTHR10672:SF25">
    <property type="entry name" value="MEIOTICALLY UP-REGULATED GENE 14 PROTEIN"/>
    <property type="match status" value="1"/>
</dbReference>
<organism evidence="3 4">
    <name type="scientific">Pseudoneurospora amorphoporcata</name>
    <dbReference type="NCBI Taxonomy" id="241081"/>
    <lineage>
        <taxon>Eukaryota</taxon>
        <taxon>Fungi</taxon>
        <taxon>Dikarya</taxon>
        <taxon>Ascomycota</taxon>
        <taxon>Pezizomycotina</taxon>
        <taxon>Sordariomycetes</taxon>
        <taxon>Sordariomycetidae</taxon>
        <taxon>Sordariales</taxon>
        <taxon>Sordariaceae</taxon>
        <taxon>Pseudoneurospora</taxon>
    </lineage>
</organism>
<evidence type="ECO:0000313" key="4">
    <source>
        <dbReference type="Proteomes" id="UP001303222"/>
    </source>
</evidence>
<accession>A0AAN6NUC7</accession>
<dbReference type="Gene3D" id="3.40.225.10">
    <property type="entry name" value="Class II aldolase/adducin N-terminal domain"/>
    <property type="match status" value="1"/>
</dbReference>
<keyword evidence="4" id="KW-1185">Reference proteome</keyword>
<dbReference type="InterPro" id="IPR036409">
    <property type="entry name" value="Aldolase_II/adducin_N_sf"/>
</dbReference>
<dbReference type="PANTHER" id="PTHR10672">
    <property type="entry name" value="ADDUCIN"/>
    <property type="match status" value="1"/>
</dbReference>
<dbReference type="GO" id="GO:0005856">
    <property type="term" value="C:cytoskeleton"/>
    <property type="evidence" value="ECO:0007669"/>
    <property type="project" value="TreeGrafter"/>
</dbReference>
<protein>
    <submittedName>
        <fullName evidence="3">Class II aldolase/adducin N-terminal</fullName>
    </submittedName>
</protein>
<evidence type="ECO:0000256" key="1">
    <source>
        <dbReference type="SAM" id="MobiDB-lite"/>
    </source>
</evidence>
<dbReference type="SMART" id="SM01007">
    <property type="entry name" value="Aldolase_II"/>
    <property type="match status" value="1"/>
</dbReference>
<dbReference type="Pfam" id="PF00596">
    <property type="entry name" value="Aldolase_II"/>
    <property type="match status" value="1"/>
</dbReference>
<evidence type="ECO:0000313" key="3">
    <source>
        <dbReference type="EMBL" id="KAK3950333.1"/>
    </source>
</evidence>
<comment type="caution">
    <text evidence="3">The sequence shown here is derived from an EMBL/GenBank/DDBJ whole genome shotgun (WGS) entry which is preliminary data.</text>
</comment>
<reference evidence="3" key="2">
    <citation type="submission" date="2023-06" db="EMBL/GenBank/DDBJ databases">
        <authorList>
            <consortium name="Lawrence Berkeley National Laboratory"/>
            <person name="Mondo S.J."/>
            <person name="Hensen N."/>
            <person name="Bonometti L."/>
            <person name="Westerberg I."/>
            <person name="Brannstrom I.O."/>
            <person name="Guillou S."/>
            <person name="Cros-Aarteil S."/>
            <person name="Calhoun S."/>
            <person name="Haridas S."/>
            <person name="Kuo A."/>
            <person name="Pangilinan J."/>
            <person name="Riley R."/>
            <person name="Labutti K."/>
            <person name="Andreopoulos B."/>
            <person name="Lipzen A."/>
            <person name="Chen C."/>
            <person name="Yanf M."/>
            <person name="Daum C."/>
            <person name="Ng V."/>
            <person name="Clum A."/>
            <person name="Steindorff A."/>
            <person name="Ohm R."/>
            <person name="Martin F."/>
            <person name="Silar P."/>
            <person name="Natvig D."/>
            <person name="Lalanne C."/>
            <person name="Gautier V."/>
            <person name="Ament-Velasquez S.L."/>
            <person name="Kruys A."/>
            <person name="Hutchinson M.I."/>
            <person name="Powell A.J."/>
            <person name="Barry K."/>
            <person name="Miller A.N."/>
            <person name="Grigoriev I.V."/>
            <person name="Debuchy R."/>
            <person name="Gladieux P."/>
            <person name="Thoren M.H."/>
            <person name="Johannesson H."/>
        </authorList>
    </citation>
    <scope>NUCLEOTIDE SEQUENCE</scope>
    <source>
        <strain evidence="3">CBS 626.80</strain>
    </source>
</reference>
<sequence length="323" mass="35177">MAPPSIMFGDMASPIPAPEPTATKGTRSFISHPAQAPGFSPGLDGAVKKVPESQLQELSMGPNPLTGIPTFVNHQLHREHILLHMAAVFRNWARMGYTEGISGHISVRDPEHPDCIWMNPIGKHFGLMNASDMVCLESDTGKIVGGNRIHKARPDVHAICHAHTIAGRAWSAFGKPLDMLHQDICDLYNSIAVDSTYGGIVTAAVEGQRIASVLGENSKAAILLNHGLLTVGSTVDEASFLFGLLDRSCEIQLRVEAACAGNPELKKKFVPDEMALFNFRMAGEKNWLYAEAQPDIEYEIEMAGWKIRQGLATMTVDGRDADW</sequence>
<evidence type="ECO:0000259" key="2">
    <source>
        <dbReference type="SMART" id="SM01007"/>
    </source>
</evidence>
<proteinExistence type="predicted"/>
<dbReference type="GO" id="GO:0051015">
    <property type="term" value="F:actin filament binding"/>
    <property type="evidence" value="ECO:0007669"/>
    <property type="project" value="TreeGrafter"/>
</dbReference>
<dbReference type="EMBL" id="MU859181">
    <property type="protein sequence ID" value="KAK3950333.1"/>
    <property type="molecule type" value="Genomic_DNA"/>
</dbReference>